<comment type="caution">
    <text evidence="1">The sequence shown here is derived from an EMBL/GenBank/DDBJ whole genome shotgun (WGS) entry which is preliminary data.</text>
</comment>
<protein>
    <submittedName>
        <fullName evidence="1">Uncharacterized protein</fullName>
    </submittedName>
</protein>
<sequence length="162" mass="18357">MAVKVDVVLRTSSRFVEFTIRHMFVELMRAPPTSRVIMGFSWWIGSKGSYKIVDLEPNRVDLSLWSTQILYIGWWRVICVIDCGLGTLAEAFLVSHHSLFFFLPILLPFSLLCPHSLSFRHLFLSTSAPSSTHQKAPFLAPSVSPPAEFGVSHLCLHIRFIP</sequence>
<proteinExistence type="predicted"/>
<accession>A0ABU6RJ99</accession>
<organism evidence="1 2">
    <name type="scientific">Stylosanthes scabra</name>
    <dbReference type="NCBI Taxonomy" id="79078"/>
    <lineage>
        <taxon>Eukaryota</taxon>
        <taxon>Viridiplantae</taxon>
        <taxon>Streptophyta</taxon>
        <taxon>Embryophyta</taxon>
        <taxon>Tracheophyta</taxon>
        <taxon>Spermatophyta</taxon>
        <taxon>Magnoliopsida</taxon>
        <taxon>eudicotyledons</taxon>
        <taxon>Gunneridae</taxon>
        <taxon>Pentapetalae</taxon>
        <taxon>rosids</taxon>
        <taxon>fabids</taxon>
        <taxon>Fabales</taxon>
        <taxon>Fabaceae</taxon>
        <taxon>Papilionoideae</taxon>
        <taxon>50 kb inversion clade</taxon>
        <taxon>dalbergioids sensu lato</taxon>
        <taxon>Dalbergieae</taxon>
        <taxon>Pterocarpus clade</taxon>
        <taxon>Stylosanthes</taxon>
    </lineage>
</organism>
<evidence type="ECO:0000313" key="1">
    <source>
        <dbReference type="EMBL" id="MED6124097.1"/>
    </source>
</evidence>
<dbReference type="EMBL" id="JASCZI010030649">
    <property type="protein sequence ID" value="MED6124097.1"/>
    <property type="molecule type" value="Genomic_DNA"/>
</dbReference>
<dbReference type="Proteomes" id="UP001341840">
    <property type="component" value="Unassembled WGS sequence"/>
</dbReference>
<keyword evidence="2" id="KW-1185">Reference proteome</keyword>
<name>A0ABU6RJ99_9FABA</name>
<evidence type="ECO:0000313" key="2">
    <source>
        <dbReference type="Proteomes" id="UP001341840"/>
    </source>
</evidence>
<gene>
    <name evidence="1" type="ORF">PIB30_055901</name>
</gene>
<reference evidence="1 2" key="1">
    <citation type="journal article" date="2023" name="Plants (Basel)">
        <title>Bridging the Gap: Combining Genomics and Transcriptomics Approaches to Understand Stylosanthes scabra, an Orphan Legume from the Brazilian Caatinga.</title>
        <authorList>
            <person name="Ferreira-Neto J.R.C."/>
            <person name="da Silva M.D."/>
            <person name="Binneck E."/>
            <person name="de Melo N.F."/>
            <person name="da Silva R.H."/>
            <person name="de Melo A.L.T.M."/>
            <person name="Pandolfi V."/>
            <person name="Bustamante F.O."/>
            <person name="Brasileiro-Vidal A.C."/>
            <person name="Benko-Iseppon A.M."/>
        </authorList>
    </citation>
    <scope>NUCLEOTIDE SEQUENCE [LARGE SCALE GENOMIC DNA]</scope>
    <source>
        <tissue evidence="1">Leaves</tissue>
    </source>
</reference>